<evidence type="ECO:0000313" key="2">
    <source>
        <dbReference type="EMBL" id="RRT70070.1"/>
    </source>
</evidence>
<dbReference type="InterPro" id="IPR045052">
    <property type="entry name" value="Copine"/>
</dbReference>
<dbReference type="PANTHER" id="PTHR10857:SF106">
    <property type="entry name" value="C2 DOMAIN-CONTAINING PROTEIN"/>
    <property type="match status" value="1"/>
</dbReference>
<evidence type="ECO:0000313" key="3">
    <source>
        <dbReference type="Proteomes" id="UP000287651"/>
    </source>
</evidence>
<dbReference type="GO" id="GO:0005886">
    <property type="term" value="C:plasma membrane"/>
    <property type="evidence" value="ECO:0007669"/>
    <property type="project" value="TreeGrafter"/>
</dbReference>
<dbReference type="GO" id="GO:0071277">
    <property type="term" value="P:cellular response to calcium ion"/>
    <property type="evidence" value="ECO:0007669"/>
    <property type="project" value="TreeGrafter"/>
</dbReference>
<dbReference type="AlphaFoldDB" id="A0A427A1E9"/>
<reference evidence="2 3" key="1">
    <citation type="journal article" date="2014" name="Agronomy (Basel)">
        <title>A Draft Genome Sequence for Ensete ventricosum, the Drought-Tolerant Tree Against Hunger.</title>
        <authorList>
            <person name="Harrison J."/>
            <person name="Moore K.A."/>
            <person name="Paszkiewicz K."/>
            <person name="Jones T."/>
            <person name="Grant M."/>
            <person name="Ambacheew D."/>
            <person name="Muzemil S."/>
            <person name="Studholme D.J."/>
        </authorList>
    </citation>
    <scope>NUCLEOTIDE SEQUENCE [LARGE SCALE GENOMIC DNA]</scope>
</reference>
<comment type="caution">
    <text evidence="2">The sequence shown here is derived from an EMBL/GenBank/DDBJ whole genome shotgun (WGS) entry which is preliminary data.</text>
</comment>
<dbReference type="InterPro" id="IPR000008">
    <property type="entry name" value="C2_dom"/>
</dbReference>
<dbReference type="SUPFAM" id="SSF49562">
    <property type="entry name" value="C2 domain (Calcium/lipid-binding domain, CaLB)"/>
    <property type="match status" value="1"/>
</dbReference>
<protein>
    <recommendedName>
        <fullName evidence="1">C2 domain-containing protein</fullName>
    </recommendedName>
</protein>
<dbReference type="EMBL" id="AMZH03004137">
    <property type="protein sequence ID" value="RRT70070.1"/>
    <property type="molecule type" value="Genomic_DNA"/>
</dbReference>
<dbReference type="PANTHER" id="PTHR10857">
    <property type="entry name" value="COPINE"/>
    <property type="match status" value="1"/>
</dbReference>
<dbReference type="Pfam" id="PF00168">
    <property type="entry name" value="C2"/>
    <property type="match status" value="1"/>
</dbReference>
<accession>A0A427A1E9</accession>
<evidence type="ECO:0000259" key="1">
    <source>
        <dbReference type="Pfam" id="PF00168"/>
    </source>
</evidence>
<proteinExistence type="predicted"/>
<dbReference type="Proteomes" id="UP000287651">
    <property type="component" value="Unassembled WGS sequence"/>
</dbReference>
<dbReference type="Gene3D" id="2.60.40.150">
    <property type="entry name" value="C2 domain"/>
    <property type="match status" value="1"/>
</dbReference>
<feature type="domain" description="C2" evidence="1">
    <location>
        <begin position="93"/>
        <end position="150"/>
    </location>
</feature>
<dbReference type="GO" id="GO:0005544">
    <property type="term" value="F:calcium-dependent phospholipid binding"/>
    <property type="evidence" value="ECO:0007669"/>
    <property type="project" value="InterPro"/>
</dbReference>
<gene>
    <name evidence="2" type="ORF">B296_00036774</name>
</gene>
<organism evidence="2 3">
    <name type="scientific">Ensete ventricosum</name>
    <name type="common">Abyssinian banana</name>
    <name type="synonym">Musa ensete</name>
    <dbReference type="NCBI Taxonomy" id="4639"/>
    <lineage>
        <taxon>Eukaryota</taxon>
        <taxon>Viridiplantae</taxon>
        <taxon>Streptophyta</taxon>
        <taxon>Embryophyta</taxon>
        <taxon>Tracheophyta</taxon>
        <taxon>Spermatophyta</taxon>
        <taxon>Magnoliopsida</taxon>
        <taxon>Liliopsida</taxon>
        <taxon>Zingiberales</taxon>
        <taxon>Musaceae</taxon>
        <taxon>Ensete</taxon>
    </lineage>
</organism>
<name>A0A427A1E9_ENSVE</name>
<dbReference type="InterPro" id="IPR035892">
    <property type="entry name" value="C2_domain_sf"/>
</dbReference>
<sequence>MGNCFSGDGQGGRLVGGAAAAAGGAGLKSGADGAVNLFLKSGCLRSPYTQIEVGISIRIPHRKTLDSSSVVPFVLVPEFRNLGRCGFHWALSLSATDLCDEDVLSKSDSLAIVYAKKKDGKLEELGRTEVILNSANPVWTQKITINYEFEVLQHLV</sequence>